<dbReference type="GO" id="GO:0008784">
    <property type="term" value="F:alanine racemase activity"/>
    <property type="evidence" value="ECO:0007669"/>
    <property type="project" value="UniProtKB-EC"/>
</dbReference>
<gene>
    <name evidence="2" type="ORF">J9259_08965</name>
</gene>
<evidence type="ECO:0000313" key="2">
    <source>
        <dbReference type="EMBL" id="MBX8632624.1"/>
    </source>
</evidence>
<accession>A0A8J8CC05</accession>
<feature type="domain" description="Alanine racemase N-terminal" evidence="1">
    <location>
        <begin position="35"/>
        <end position="202"/>
    </location>
</feature>
<protein>
    <submittedName>
        <fullName evidence="2">Alanine racemase</fullName>
        <ecNumber evidence="2">5.1.1.1</ecNumber>
    </submittedName>
</protein>
<dbReference type="InterPro" id="IPR001608">
    <property type="entry name" value="Ala_racemase_N"/>
</dbReference>
<evidence type="ECO:0000259" key="1">
    <source>
        <dbReference type="Pfam" id="PF01168"/>
    </source>
</evidence>
<dbReference type="SUPFAM" id="SSF51419">
    <property type="entry name" value="PLP-binding barrel"/>
    <property type="match status" value="1"/>
</dbReference>
<organism evidence="2 3">
    <name type="scientific">Candidatus Sysuiplasma superficiale</name>
    <dbReference type="NCBI Taxonomy" id="2823368"/>
    <lineage>
        <taxon>Archaea</taxon>
        <taxon>Methanobacteriati</taxon>
        <taxon>Thermoplasmatota</taxon>
        <taxon>Thermoplasmata</taxon>
        <taxon>Candidatus Sysuiplasmatales</taxon>
        <taxon>Candidatus Sysuiplasmataceae</taxon>
        <taxon>Candidatus Sysuiplasma</taxon>
    </lineage>
</organism>
<proteinExistence type="predicted"/>
<keyword evidence="2" id="KW-0413">Isomerase</keyword>
<dbReference type="Pfam" id="PF01168">
    <property type="entry name" value="Ala_racemase_N"/>
    <property type="match status" value="1"/>
</dbReference>
<dbReference type="Gene3D" id="2.40.37.30">
    <property type="match status" value="1"/>
</dbReference>
<dbReference type="EMBL" id="JAGVSJ010000042">
    <property type="protein sequence ID" value="MBX8632624.1"/>
    <property type="molecule type" value="Genomic_DNA"/>
</dbReference>
<dbReference type="EC" id="5.1.1.1" evidence="2"/>
<comment type="caution">
    <text evidence="2">The sequence shown here is derived from an EMBL/GenBank/DDBJ whole genome shotgun (WGS) entry which is preliminary data.</text>
</comment>
<dbReference type="AlphaFoldDB" id="A0A8J8CC05"/>
<reference evidence="2" key="1">
    <citation type="submission" date="2021-04" db="EMBL/GenBank/DDBJ databases">
        <title>Genomic insights into ecological role and evolution of a novel Thermoplasmata order Candidatus Sysuiplasmatales.</title>
        <authorList>
            <person name="Yuan Y."/>
        </authorList>
    </citation>
    <scope>NUCLEOTIDE SEQUENCE</scope>
    <source>
        <strain evidence="2">YP2-bin.285</strain>
    </source>
</reference>
<name>A0A8J8CC05_9ARCH</name>
<dbReference type="InterPro" id="IPR029066">
    <property type="entry name" value="PLP-binding_barrel"/>
</dbReference>
<dbReference type="Proteomes" id="UP000716004">
    <property type="component" value="Unassembled WGS sequence"/>
</dbReference>
<sequence>MVDLLDAVVERNPALIAETVSLHQDGLIPPDTFVIDLDAIAKNSAIISEAATSEAVGLYYMSKQFGRNPVVCHYIEKSGIEKSVAIDVDECKILHNYGFKIGHVGNLSQLPKADVDFVVGTVRPDVVTVYSLAAAEKISEAALRAGVNQRVLLRVRDRNDFSYPRQISPGGFACEDIADVLNGLVKMKNIEIAGVTSFPVFRTDISRKEVFPLPNAESLVKSARRMNEAGI</sequence>
<evidence type="ECO:0000313" key="3">
    <source>
        <dbReference type="Proteomes" id="UP000716004"/>
    </source>
</evidence>
<feature type="non-terminal residue" evidence="2">
    <location>
        <position position="231"/>
    </location>
</feature>